<dbReference type="PANTHER" id="PTHR37296:SF1">
    <property type="entry name" value="CONSERVED VIRULENCE FACTOR B"/>
    <property type="match status" value="1"/>
</dbReference>
<dbReference type="EMBL" id="JRFA01000025">
    <property type="protein sequence ID" value="KGN72943.1"/>
    <property type="molecule type" value="Genomic_DNA"/>
</dbReference>
<proteinExistence type="inferred from homology"/>
<protein>
    <recommendedName>
        <fullName evidence="2">S1 motif domain-containing protein</fullName>
    </recommendedName>
</protein>
<dbReference type="InterPro" id="IPR036388">
    <property type="entry name" value="WH-like_DNA-bd_sf"/>
</dbReference>
<dbReference type="RefSeq" id="WP_036874824.1">
    <property type="nucleotide sequence ID" value="NZ_JASBZX010000001.1"/>
</dbReference>
<dbReference type="Pfam" id="PF13509">
    <property type="entry name" value="S1_2"/>
    <property type="match status" value="1"/>
</dbReference>
<evidence type="ECO:0000313" key="4">
    <source>
        <dbReference type="Proteomes" id="UP000030103"/>
    </source>
</evidence>
<feature type="domain" description="S1 motif" evidence="2">
    <location>
        <begin position="147"/>
        <end position="209"/>
    </location>
</feature>
<dbReference type="GO" id="GO:0003676">
    <property type="term" value="F:nucleic acid binding"/>
    <property type="evidence" value="ECO:0007669"/>
    <property type="project" value="InterPro"/>
</dbReference>
<dbReference type="InterPro" id="IPR003029">
    <property type="entry name" value="S1_domain"/>
</dbReference>
<dbReference type="Gene3D" id="1.10.10.10">
    <property type="entry name" value="Winged helix-like DNA-binding domain superfamily/Winged helix DNA-binding domain"/>
    <property type="match status" value="1"/>
</dbReference>
<feature type="domain" description="S1 motif" evidence="2">
    <location>
        <begin position="5"/>
        <end position="67"/>
    </location>
</feature>
<dbReference type="InterPro" id="IPR014464">
    <property type="entry name" value="CvfB_fam"/>
</dbReference>
<dbReference type="Proteomes" id="UP000030103">
    <property type="component" value="Unassembled WGS sequence"/>
</dbReference>
<gene>
    <name evidence="3" type="ORF">HQ47_08765</name>
</gene>
<dbReference type="Gene3D" id="2.40.50.140">
    <property type="entry name" value="Nucleic acid-binding proteins"/>
    <property type="match status" value="3"/>
</dbReference>
<dbReference type="AlphaFoldDB" id="A0A0A2E230"/>
<dbReference type="Pfam" id="PF17783">
    <property type="entry name" value="WHD_CvfB"/>
    <property type="match status" value="1"/>
</dbReference>
<name>A0A0A2E230_9PORP</name>
<reference evidence="3 4" key="1">
    <citation type="submission" date="2014-09" db="EMBL/GenBank/DDBJ databases">
        <title>Draft Genome Sequence of Porphyromonas macacae COT-192_OH2859.</title>
        <authorList>
            <person name="Wallis C."/>
            <person name="Deusch O."/>
            <person name="O'Flynn C."/>
            <person name="Davis I."/>
            <person name="Horsfall A."/>
            <person name="Kirkwood N."/>
            <person name="Harris S."/>
            <person name="Eisen J.A."/>
            <person name="Coil D.A."/>
            <person name="Darling A.E."/>
            <person name="Jospin G."/>
            <person name="Alexiev A."/>
        </authorList>
    </citation>
    <scope>NUCLEOTIDE SEQUENCE [LARGE SCALE GENOMIC DNA]</scope>
    <source>
        <strain evidence="4">COT-192 OH2859</strain>
    </source>
</reference>
<dbReference type="InterPro" id="IPR012340">
    <property type="entry name" value="NA-bd_OB-fold"/>
</dbReference>
<accession>A0A0A2E230</accession>
<dbReference type="OrthoDB" id="9801597at2"/>
<comment type="caution">
    <text evidence="3">The sequence shown here is derived from an EMBL/GenBank/DDBJ whole genome shotgun (WGS) entry which is preliminary data.</text>
</comment>
<dbReference type="STRING" id="28115.HQ47_08765"/>
<dbReference type="PANTHER" id="PTHR37296">
    <property type="entry name" value="CONSERVED VIRULENCE FACTOR B"/>
    <property type="match status" value="1"/>
</dbReference>
<sequence length="281" mass="31373">MSLFQVGHINSLRVLRTVSIGAYLDGGDGTDILLPLKYLPARGVSEGDVLDVFIYHDNEGRLIATTLRPYISVGEVAWLECVGTSAAGAFLDMGIHKDLLVPFSEQNRRMEVGHRYMVYLYLDQVSGRLVGSAKLNKHIGNLIPDCRPGDEVSVTVAENTPIGWKCIVNNKFWGMIYHDETDVSLSVGSKHRAYIVRLREDDKLDLSLQRVGYHRIDSSAVALHRLLHQNGGILKVGDKSDPEEIRRICGMSKKVFKQAAGSLYKDRIIKISDDKIELIIK</sequence>
<evidence type="ECO:0000259" key="2">
    <source>
        <dbReference type="SMART" id="SM00316"/>
    </source>
</evidence>
<feature type="domain" description="S1 motif" evidence="2">
    <location>
        <begin position="72"/>
        <end position="134"/>
    </location>
</feature>
<dbReference type="InterPro" id="IPR039566">
    <property type="entry name" value="CvfB_S1_st"/>
</dbReference>
<dbReference type="PIRSF" id="PIRSF012524">
    <property type="entry name" value="YitL_S1"/>
    <property type="match status" value="1"/>
</dbReference>
<evidence type="ECO:0000256" key="1">
    <source>
        <dbReference type="PIRNR" id="PIRNR012524"/>
    </source>
</evidence>
<comment type="similarity">
    <text evidence="1">Belongs to the CvfB family.</text>
</comment>
<dbReference type="InterPro" id="IPR040764">
    <property type="entry name" value="CvfB_WH"/>
</dbReference>
<organism evidence="3 4">
    <name type="scientific">Porphyromonas macacae</name>
    <dbReference type="NCBI Taxonomy" id="28115"/>
    <lineage>
        <taxon>Bacteria</taxon>
        <taxon>Pseudomonadati</taxon>
        <taxon>Bacteroidota</taxon>
        <taxon>Bacteroidia</taxon>
        <taxon>Bacteroidales</taxon>
        <taxon>Porphyromonadaceae</taxon>
        <taxon>Porphyromonas</taxon>
    </lineage>
</organism>
<keyword evidence="4" id="KW-1185">Reference proteome</keyword>
<dbReference type="SMART" id="SM00316">
    <property type="entry name" value="S1"/>
    <property type="match status" value="3"/>
</dbReference>
<dbReference type="eggNOG" id="COG2996">
    <property type="taxonomic scope" value="Bacteria"/>
</dbReference>
<evidence type="ECO:0000313" key="3">
    <source>
        <dbReference type="EMBL" id="KGN72943.1"/>
    </source>
</evidence>